<evidence type="ECO:0000256" key="6">
    <source>
        <dbReference type="SAM" id="SignalP"/>
    </source>
</evidence>
<evidence type="ECO:0000256" key="4">
    <source>
        <dbReference type="PROSITE-ProRule" id="PRU00047"/>
    </source>
</evidence>
<dbReference type="InterPro" id="IPR008919">
    <property type="entry name" value="Retrov_capsid_N"/>
</dbReference>
<dbReference type="GO" id="GO:0003676">
    <property type="term" value="F:nucleic acid binding"/>
    <property type="evidence" value="ECO:0007669"/>
    <property type="project" value="InterPro"/>
</dbReference>
<evidence type="ECO:0000313" key="8">
    <source>
        <dbReference type="EMBL" id="ERE90008.1"/>
    </source>
</evidence>
<evidence type="ECO:0000256" key="1">
    <source>
        <dbReference type="ARBA" id="ARBA00022723"/>
    </source>
</evidence>
<keyword evidence="2 4" id="KW-0863">Zinc-finger</keyword>
<dbReference type="GO" id="GO:0006508">
    <property type="term" value="P:proteolysis"/>
    <property type="evidence" value="ECO:0007669"/>
    <property type="project" value="UniProtKB-KW"/>
</dbReference>
<dbReference type="PANTHER" id="PTHR40389:SF3">
    <property type="entry name" value="IGE-BINDING PROTEIN"/>
    <property type="match status" value="1"/>
</dbReference>
<feature type="domain" description="CCHC-type" evidence="7">
    <location>
        <begin position="207"/>
        <end position="222"/>
    </location>
</feature>
<gene>
    <name evidence="8" type="ORF">H671_1g1957</name>
</gene>
<dbReference type="EC" id="3.4.23.-" evidence="8"/>
<evidence type="ECO:0000256" key="3">
    <source>
        <dbReference type="ARBA" id="ARBA00022833"/>
    </source>
</evidence>
<dbReference type="Gene3D" id="1.10.1200.30">
    <property type="match status" value="1"/>
</dbReference>
<dbReference type="GO" id="GO:0008233">
    <property type="term" value="F:peptidase activity"/>
    <property type="evidence" value="ECO:0007669"/>
    <property type="project" value="UniProtKB-KW"/>
</dbReference>
<dbReference type="Gene3D" id="4.10.60.10">
    <property type="entry name" value="Zinc finger, CCHC-type"/>
    <property type="match status" value="1"/>
</dbReference>
<name>A0A061IQS1_CRIGR</name>
<dbReference type="InterPro" id="IPR045345">
    <property type="entry name" value="Gag_p24_C"/>
</dbReference>
<keyword evidence="1" id="KW-0479">Metal-binding</keyword>
<sequence length="318" mass="34868">MYLLKLLSFRLSHLLIVDLSVCATGVIFRERYPTPIRSPVMTSDTVSKMNCAAINLAAGGAQAVWDTDMLLRQGRFANQQNGYPPQVYDLLNAIATWAWKALPNRGEVSGNLTKIIQGPTEPFSDFVARLVEVAGKIFGDSDTAMPLIKQLAYEQCTGVQGSYHSIQKQGAGILDESMQRVRMSLTNAGLVAAVLRLSKNRGNTGTCFRCGKTGRIKRNCPQGGSTQQGNAQGNDLPTALQGPQIYGAMEDQNQERSQKQWPTFRHPKDQGGPLVLRPQMGVRTVDSALQGPLQPARHSGITNREVIYYPEDYESILG</sequence>
<dbReference type="EMBL" id="KE664394">
    <property type="protein sequence ID" value="ERE90008.1"/>
    <property type="molecule type" value="Genomic_DNA"/>
</dbReference>
<dbReference type="Pfam" id="PF00607">
    <property type="entry name" value="Gag_p24"/>
    <property type="match status" value="1"/>
</dbReference>
<dbReference type="PANTHER" id="PTHR40389">
    <property type="entry name" value="ENDOGENOUS RETROVIRUS GROUP K MEMBER 24 GAG POLYPROTEIN-RELATED"/>
    <property type="match status" value="1"/>
</dbReference>
<feature type="chain" id="PRO_5001601231" evidence="6">
    <location>
        <begin position="24"/>
        <end position="318"/>
    </location>
</feature>
<feature type="region of interest" description="Disordered" evidence="5">
    <location>
        <begin position="251"/>
        <end position="274"/>
    </location>
</feature>
<dbReference type="SUPFAM" id="SSF57756">
    <property type="entry name" value="Retrovirus zinc finger-like domains"/>
    <property type="match status" value="1"/>
</dbReference>
<feature type="signal peptide" evidence="6">
    <location>
        <begin position="1"/>
        <end position="23"/>
    </location>
</feature>
<keyword evidence="3" id="KW-0862">Zinc</keyword>
<proteinExistence type="predicted"/>
<organism evidence="8 9">
    <name type="scientific">Cricetulus griseus</name>
    <name type="common">Chinese hamster</name>
    <name type="synonym">Cricetulus barabensis griseus</name>
    <dbReference type="NCBI Taxonomy" id="10029"/>
    <lineage>
        <taxon>Eukaryota</taxon>
        <taxon>Metazoa</taxon>
        <taxon>Chordata</taxon>
        <taxon>Craniata</taxon>
        <taxon>Vertebrata</taxon>
        <taxon>Euteleostomi</taxon>
        <taxon>Mammalia</taxon>
        <taxon>Eutheria</taxon>
        <taxon>Euarchontoglires</taxon>
        <taxon>Glires</taxon>
        <taxon>Rodentia</taxon>
        <taxon>Myomorpha</taxon>
        <taxon>Muroidea</taxon>
        <taxon>Cricetidae</taxon>
        <taxon>Cricetinae</taxon>
        <taxon>Cricetulus</taxon>
    </lineage>
</organism>
<dbReference type="InterPro" id="IPR008916">
    <property type="entry name" value="Retrov_capsid_C"/>
</dbReference>
<keyword evidence="8" id="KW-0645">Protease</keyword>
<dbReference type="SUPFAM" id="SSF47353">
    <property type="entry name" value="Retrovirus capsid dimerization domain-like"/>
    <property type="match status" value="1"/>
</dbReference>
<dbReference type="Proteomes" id="UP000030759">
    <property type="component" value="Unassembled WGS sequence"/>
</dbReference>
<evidence type="ECO:0000313" key="9">
    <source>
        <dbReference type="Proteomes" id="UP000030759"/>
    </source>
</evidence>
<reference evidence="9" key="1">
    <citation type="journal article" date="2013" name="Nat. Biotechnol.">
        <title>Chinese hamster genome sequenced from sorted chromosomes.</title>
        <authorList>
            <person name="Brinkrolf K."/>
            <person name="Rupp O."/>
            <person name="Laux H."/>
            <person name="Kollin F."/>
            <person name="Ernst W."/>
            <person name="Linke B."/>
            <person name="Kofler R."/>
            <person name="Romand S."/>
            <person name="Hesse F."/>
            <person name="Budach W.E."/>
            <person name="Galosy S."/>
            <person name="Muller D."/>
            <person name="Noll T."/>
            <person name="Wienberg J."/>
            <person name="Jostock T."/>
            <person name="Leonard M."/>
            <person name="Grillari J."/>
            <person name="Tauch A."/>
            <person name="Goesmann A."/>
            <person name="Helk B."/>
            <person name="Mott J.E."/>
            <person name="Puhler A."/>
            <person name="Borth N."/>
        </authorList>
    </citation>
    <scope>NUCLEOTIDE SEQUENCE [LARGE SCALE GENOMIC DNA]</scope>
    <source>
        <strain evidence="9">17A/GY</strain>
    </source>
</reference>
<dbReference type="GO" id="GO:0016032">
    <property type="term" value="P:viral process"/>
    <property type="evidence" value="ECO:0007669"/>
    <property type="project" value="InterPro"/>
</dbReference>
<protein>
    <submittedName>
        <fullName evidence="8">Protease-like protein</fullName>
        <ecNumber evidence="8">3.4.23.-</ecNumber>
    </submittedName>
</protein>
<evidence type="ECO:0000259" key="7">
    <source>
        <dbReference type="PROSITE" id="PS50158"/>
    </source>
</evidence>
<evidence type="ECO:0000256" key="2">
    <source>
        <dbReference type="ARBA" id="ARBA00022771"/>
    </source>
</evidence>
<dbReference type="InterPro" id="IPR050195">
    <property type="entry name" value="Primate_lentivir_Gag_pol-like"/>
</dbReference>
<dbReference type="AlphaFoldDB" id="A0A061IQS1"/>
<evidence type="ECO:0000256" key="5">
    <source>
        <dbReference type="SAM" id="MobiDB-lite"/>
    </source>
</evidence>
<dbReference type="InterPro" id="IPR036875">
    <property type="entry name" value="Znf_CCHC_sf"/>
</dbReference>
<dbReference type="Gene3D" id="1.10.375.10">
    <property type="entry name" value="Human Immunodeficiency Virus Type 1 Capsid Protein"/>
    <property type="match status" value="1"/>
</dbReference>
<accession>A0A061IQS1</accession>
<dbReference type="PROSITE" id="PS50158">
    <property type="entry name" value="ZF_CCHC"/>
    <property type="match status" value="1"/>
</dbReference>
<dbReference type="InterPro" id="IPR001878">
    <property type="entry name" value="Znf_CCHC"/>
</dbReference>
<dbReference type="GO" id="GO:0008270">
    <property type="term" value="F:zinc ion binding"/>
    <property type="evidence" value="ECO:0007669"/>
    <property type="project" value="UniProtKB-KW"/>
</dbReference>
<keyword evidence="8" id="KW-0378">Hydrolase</keyword>
<dbReference type="Pfam" id="PF19317">
    <property type="entry name" value="Gag_p24_C"/>
    <property type="match status" value="1"/>
</dbReference>
<keyword evidence="6" id="KW-0732">Signal</keyword>